<dbReference type="Proteomes" id="UP000249057">
    <property type="component" value="Unassembled WGS sequence"/>
</dbReference>
<keyword evidence="2" id="KW-1185">Reference proteome</keyword>
<proteinExistence type="predicted"/>
<accession>A0ACD1FSA1</accession>
<reference evidence="1" key="1">
    <citation type="submission" date="2018-02" db="EMBL/GenBank/DDBJ databases">
        <title>The genomes of Aspergillus section Nigri reveals drivers in fungal speciation.</title>
        <authorList>
            <consortium name="DOE Joint Genome Institute"/>
            <person name="Vesth T.C."/>
            <person name="Nybo J."/>
            <person name="Theobald S."/>
            <person name="Brandl J."/>
            <person name="Frisvad J.C."/>
            <person name="Nielsen K.F."/>
            <person name="Lyhne E.K."/>
            <person name="Kogle M.E."/>
            <person name="Kuo A."/>
            <person name="Riley R."/>
            <person name="Clum A."/>
            <person name="Nolan M."/>
            <person name="Lipzen A."/>
            <person name="Salamov A."/>
            <person name="Henrissat B."/>
            <person name="Wiebenga A."/>
            <person name="De vries R.P."/>
            <person name="Grigoriev I.V."/>
            <person name="Mortensen U.H."/>
            <person name="Andersen M.R."/>
            <person name="Baker S.E."/>
        </authorList>
    </citation>
    <scope>NUCLEOTIDE SEQUENCE</scope>
    <source>
        <strain evidence="1">CBS 621.78</strain>
    </source>
</reference>
<name>A0ACD1FSA1_9EURO</name>
<sequence>MTLPLGAVQLAVVSFIVGPMAIIAVALRLWSRYLQGRHLAGNDYLALVALILAESALSVFLAAGFAAGLGVHLDELLATAPRKFALHMKLFIPAQLLWAAANSCVKASILCLYIDLFPNKVFCRLCYGTLFITAAYFAMVLVETFALCKPVQYNWDKSIEGHCTGENIAYLVAGIVNLTIDTFIVVLPMPLVFNLQLILSKKIAVSAMFSLGAFNGMLQGTKDSSNSGENYSSRSSRKLNGKVKGNLTREFERLDDELALHEVHINSHPNIGLISDDHRSSSPSSP</sequence>
<evidence type="ECO:0000313" key="2">
    <source>
        <dbReference type="Proteomes" id="UP000249057"/>
    </source>
</evidence>
<organism evidence="1 2">
    <name type="scientific">Aspergillus brunneoviolaceus CBS 621.78</name>
    <dbReference type="NCBI Taxonomy" id="1450534"/>
    <lineage>
        <taxon>Eukaryota</taxon>
        <taxon>Fungi</taxon>
        <taxon>Dikarya</taxon>
        <taxon>Ascomycota</taxon>
        <taxon>Pezizomycotina</taxon>
        <taxon>Eurotiomycetes</taxon>
        <taxon>Eurotiomycetidae</taxon>
        <taxon>Eurotiales</taxon>
        <taxon>Aspergillaceae</taxon>
        <taxon>Aspergillus</taxon>
        <taxon>Aspergillus subgen. Circumdati</taxon>
    </lineage>
</organism>
<evidence type="ECO:0000313" key="1">
    <source>
        <dbReference type="EMBL" id="RAH39839.1"/>
    </source>
</evidence>
<dbReference type="EMBL" id="KZ825428">
    <property type="protein sequence ID" value="RAH39839.1"/>
    <property type="molecule type" value="Genomic_DNA"/>
</dbReference>
<protein>
    <submittedName>
        <fullName evidence="1">Uncharacterized protein</fullName>
    </submittedName>
</protein>
<gene>
    <name evidence="1" type="ORF">BO95DRAFT_469337</name>
</gene>